<evidence type="ECO:0000313" key="2">
    <source>
        <dbReference type="Proteomes" id="UP001177140"/>
    </source>
</evidence>
<comment type="caution">
    <text evidence="1">The sequence shown here is derived from an EMBL/GenBank/DDBJ whole genome shotgun (WGS) entry which is preliminary data.</text>
</comment>
<sequence length="86" mass="9677">MNSNNKLDRCNRNGNCTDDVDFNVFQGTRLALDDEKTKLDVKIVGSKLQRMWIVRSKLALMPWESTGATKTLVVRNLSFSAAKSDV</sequence>
<reference evidence="1" key="1">
    <citation type="submission" date="2022-03" db="EMBL/GenBank/DDBJ databases">
        <title>A functionally conserved STORR gene fusion in Papaver species that diverged 16.8 million years ago.</title>
        <authorList>
            <person name="Catania T."/>
        </authorList>
    </citation>
    <scope>NUCLEOTIDE SEQUENCE</scope>
    <source>
        <strain evidence="1">S-191538</strain>
    </source>
</reference>
<dbReference type="AlphaFoldDB" id="A0AA41V9C2"/>
<evidence type="ECO:0000313" key="1">
    <source>
        <dbReference type="EMBL" id="MCL7029343.1"/>
    </source>
</evidence>
<organism evidence="1 2">
    <name type="scientific">Papaver nudicaule</name>
    <name type="common">Iceland poppy</name>
    <dbReference type="NCBI Taxonomy" id="74823"/>
    <lineage>
        <taxon>Eukaryota</taxon>
        <taxon>Viridiplantae</taxon>
        <taxon>Streptophyta</taxon>
        <taxon>Embryophyta</taxon>
        <taxon>Tracheophyta</taxon>
        <taxon>Spermatophyta</taxon>
        <taxon>Magnoliopsida</taxon>
        <taxon>Ranunculales</taxon>
        <taxon>Papaveraceae</taxon>
        <taxon>Papaveroideae</taxon>
        <taxon>Papaver</taxon>
    </lineage>
</organism>
<name>A0AA41V9C2_PAPNU</name>
<dbReference type="EMBL" id="JAJJMA010089320">
    <property type="protein sequence ID" value="MCL7029343.1"/>
    <property type="molecule type" value="Genomic_DNA"/>
</dbReference>
<gene>
    <name evidence="1" type="ORF">MKW94_002681</name>
</gene>
<protein>
    <submittedName>
        <fullName evidence="1">Uncharacterized protein</fullName>
    </submittedName>
</protein>
<keyword evidence="2" id="KW-1185">Reference proteome</keyword>
<proteinExistence type="predicted"/>
<feature type="non-terminal residue" evidence="1">
    <location>
        <position position="86"/>
    </location>
</feature>
<accession>A0AA41V9C2</accession>
<dbReference type="Proteomes" id="UP001177140">
    <property type="component" value="Unassembled WGS sequence"/>
</dbReference>